<proteinExistence type="predicted"/>
<dbReference type="EMBL" id="MZZM01000034">
    <property type="protein sequence ID" value="ORJ54378.1"/>
    <property type="molecule type" value="Genomic_DNA"/>
</dbReference>
<feature type="transmembrane region" description="Helical" evidence="2">
    <location>
        <begin position="149"/>
        <end position="172"/>
    </location>
</feature>
<evidence type="ECO:0000256" key="1">
    <source>
        <dbReference type="SAM" id="MobiDB-lite"/>
    </source>
</evidence>
<gene>
    <name evidence="3" type="ORF">B5M45_27505</name>
</gene>
<reference evidence="3 4" key="1">
    <citation type="submission" date="2017-03" db="EMBL/GenBank/DDBJ databases">
        <title>Genomic insights into Mycobacterium simiae human colonization.</title>
        <authorList>
            <person name="Steffani J.L."/>
            <person name="Brunck M.E."/>
            <person name="Cruz E."/>
            <person name="Montiel R."/>
            <person name="Barona F."/>
        </authorList>
    </citation>
    <scope>NUCLEOTIDE SEQUENCE [LARGE SCALE GENOMIC DNA]</scope>
    <source>
        <strain evidence="3 4">MsiGto</strain>
    </source>
</reference>
<feature type="region of interest" description="Disordered" evidence="1">
    <location>
        <begin position="66"/>
        <end position="139"/>
    </location>
</feature>
<keyword evidence="2" id="KW-0472">Membrane</keyword>
<name>A0A1X0XNF3_MYCSI</name>
<keyword evidence="4" id="KW-1185">Reference proteome</keyword>
<evidence type="ECO:0000313" key="3">
    <source>
        <dbReference type="EMBL" id="ORJ54378.1"/>
    </source>
</evidence>
<protein>
    <submittedName>
        <fullName evidence="3">Uncharacterized protein</fullName>
    </submittedName>
</protein>
<evidence type="ECO:0000256" key="2">
    <source>
        <dbReference type="SAM" id="Phobius"/>
    </source>
</evidence>
<dbReference type="AlphaFoldDB" id="A0A1X0XNF3"/>
<comment type="caution">
    <text evidence="3">The sequence shown here is derived from an EMBL/GenBank/DDBJ whole genome shotgun (WGS) entry which is preliminary data.</text>
</comment>
<dbReference type="Proteomes" id="UP000193040">
    <property type="component" value="Unassembled WGS sequence"/>
</dbReference>
<organism evidence="3 4">
    <name type="scientific">Mycobacterium simiae</name>
    <name type="common">Mycobacterium habana</name>
    <dbReference type="NCBI Taxonomy" id="1784"/>
    <lineage>
        <taxon>Bacteria</taxon>
        <taxon>Bacillati</taxon>
        <taxon>Actinomycetota</taxon>
        <taxon>Actinomycetes</taxon>
        <taxon>Mycobacteriales</taxon>
        <taxon>Mycobacteriaceae</taxon>
        <taxon>Mycobacterium</taxon>
        <taxon>Mycobacterium simiae complex</taxon>
    </lineage>
</organism>
<feature type="region of interest" description="Disordered" evidence="1">
    <location>
        <begin position="1"/>
        <end position="31"/>
    </location>
</feature>
<sequence>MCWSTSCRLSPEAPGDTRGEKPGQRSPVTCGRLHLSRRCRWRTTEKITNNTDSMSSEVAVTDWSGECFDDPEAKRGSNQTDQDPPGGIGPRQHGPNDPARDLGSLDVSPSLPTGQPRPVPPGADHQVVSGSPAFRWPPVPTARTSRKRLLIAVMSAGAMLVAVAVVLVLTVADRHDGQAARSAGDAVRNYLEALARGDAETALSYGTEQPAITEFLNSDTLKKQVAQWPIHNIRILHDNSTAPNAALSMAHVHVVVTFGDQTSDATLDLRTDHNRWKLASAAFKFTPGLGASVGNVAAKTLTLFGKPISASTVYVFPGWIDIGTTNAYLTVTVQPLLLDQLTPMAPFWVHPTFALSDKGRAAVSAQLAIEMANCQQSNLLAPWGCPVHLGSSGLAEGTAAWGSADLSAVKLNDFDPYRLTVTFSGQVTVPVTARTSAGATKQEDVIEFLSGTADMAKMPPELTFQ</sequence>
<evidence type="ECO:0000313" key="4">
    <source>
        <dbReference type="Proteomes" id="UP000193040"/>
    </source>
</evidence>
<keyword evidence="2" id="KW-0812">Transmembrane</keyword>
<accession>A0A1X0XNF3</accession>
<keyword evidence="2" id="KW-1133">Transmembrane helix</keyword>